<evidence type="ECO:0000313" key="7">
    <source>
        <dbReference type="EMBL" id="MBH0239698.1"/>
    </source>
</evidence>
<evidence type="ECO:0000313" key="8">
    <source>
        <dbReference type="Proteomes" id="UP000631694"/>
    </source>
</evidence>
<keyword evidence="2" id="KW-1003">Cell membrane</keyword>
<feature type="transmembrane region" description="Helical" evidence="6">
    <location>
        <begin position="328"/>
        <end position="348"/>
    </location>
</feature>
<dbReference type="Pfam" id="PF03739">
    <property type="entry name" value="LptF_LptG"/>
    <property type="match status" value="1"/>
</dbReference>
<dbReference type="EMBL" id="JADZLT010000056">
    <property type="protein sequence ID" value="MBH0239698.1"/>
    <property type="molecule type" value="Genomic_DNA"/>
</dbReference>
<feature type="transmembrane region" description="Helical" evidence="6">
    <location>
        <begin position="36"/>
        <end position="66"/>
    </location>
</feature>
<dbReference type="PANTHER" id="PTHR33529:SF6">
    <property type="entry name" value="YJGP_YJGQ FAMILY PERMEASE"/>
    <property type="match status" value="1"/>
</dbReference>
<feature type="transmembrane region" description="Helical" evidence="6">
    <location>
        <begin position="267"/>
        <end position="284"/>
    </location>
</feature>
<sequence>MGWSIAILGVLTGIVWVTQALRRFDLVTAKGQALLTYLAMTLLAIPFLVSIVAPFALVFAMIIVLNQMHANSELIAINAAGQSQRRTLGPFLGAGLLASLFVAWIAMWAGPASMQKLRDYTTAVRADVIANIAQPGRFVEIDDDFTFHMRNRVGDGSIRGLFIYDARDPDLTYTYTAEQGRFIEALGKTLMVMENGTIERRRADSGASTFVAFGSYAFDLSTLQPEVSDRPYEVGERTFVQLIETPADDPYRAENADRFTAEIHNRLTTGLYPVAMVLAAFYFLGFPRSTRQTRFVAVITALFAACLVRLAGFGAAGVAANSVAAVPLLYLLPLSLITVFAFAIAAGVDPQLSPRLDGILRSAAARIADRVRRSPLPGGGAR</sequence>
<protein>
    <submittedName>
        <fullName evidence="7">LptF/LptG family permease</fullName>
    </submittedName>
</protein>
<proteinExistence type="predicted"/>
<keyword evidence="3 6" id="KW-0812">Transmembrane</keyword>
<comment type="subcellular location">
    <subcellularLocation>
        <location evidence="1">Cell membrane</location>
        <topology evidence="1">Multi-pass membrane protein</topology>
    </subcellularLocation>
</comment>
<accession>A0A931I6H9</accession>
<gene>
    <name evidence="7" type="ORF">I5731_17900</name>
</gene>
<evidence type="ECO:0000256" key="4">
    <source>
        <dbReference type="ARBA" id="ARBA00022989"/>
    </source>
</evidence>
<evidence type="ECO:0000256" key="6">
    <source>
        <dbReference type="SAM" id="Phobius"/>
    </source>
</evidence>
<name>A0A931I6H9_9HYPH</name>
<reference evidence="7" key="1">
    <citation type="submission" date="2020-12" db="EMBL/GenBank/DDBJ databases">
        <title>Methylobrevis albus sp. nov., isolated from fresh water lack sediment.</title>
        <authorList>
            <person name="Zou Q."/>
        </authorList>
    </citation>
    <scope>NUCLEOTIDE SEQUENCE</scope>
    <source>
        <strain evidence="7">L22</strain>
    </source>
</reference>
<dbReference type="GO" id="GO:0043190">
    <property type="term" value="C:ATP-binding cassette (ABC) transporter complex"/>
    <property type="evidence" value="ECO:0007669"/>
    <property type="project" value="TreeGrafter"/>
</dbReference>
<evidence type="ECO:0000256" key="1">
    <source>
        <dbReference type="ARBA" id="ARBA00004651"/>
    </source>
</evidence>
<keyword evidence="4 6" id="KW-1133">Transmembrane helix</keyword>
<dbReference type="AlphaFoldDB" id="A0A931I6H9"/>
<keyword evidence="8" id="KW-1185">Reference proteome</keyword>
<keyword evidence="5 6" id="KW-0472">Membrane</keyword>
<feature type="transmembrane region" description="Helical" evidence="6">
    <location>
        <begin position="296"/>
        <end position="316"/>
    </location>
</feature>
<evidence type="ECO:0000256" key="2">
    <source>
        <dbReference type="ARBA" id="ARBA00022475"/>
    </source>
</evidence>
<evidence type="ECO:0000256" key="5">
    <source>
        <dbReference type="ARBA" id="ARBA00023136"/>
    </source>
</evidence>
<dbReference type="InterPro" id="IPR005495">
    <property type="entry name" value="LptG/LptF_permease"/>
</dbReference>
<organism evidence="7 8">
    <name type="scientific">Methylobrevis albus</name>
    <dbReference type="NCBI Taxonomy" id="2793297"/>
    <lineage>
        <taxon>Bacteria</taxon>
        <taxon>Pseudomonadati</taxon>
        <taxon>Pseudomonadota</taxon>
        <taxon>Alphaproteobacteria</taxon>
        <taxon>Hyphomicrobiales</taxon>
        <taxon>Pleomorphomonadaceae</taxon>
        <taxon>Methylobrevis</taxon>
    </lineage>
</organism>
<dbReference type="Proteomes" id="UP000631694">
    <property type="component" value="Unassembled WGS sequence"/>
</dbReference>
<comment type="caution">
    <text evidence="7">The sequence shown here is derived from an EMBL/GenBank/DDBJ whole genome shotgun (WGS) entry which is preliminary data.</text>
</comment>
<dbReference type="PANTHER" id="PTHR33529">
    <property type="entry name" value="SLR0882 PROTEIN-RELATED"/>
    <property type="match status" value="1"/>
</dbReference>
<dbReference type="GO" id="GO:0015920">
    <property type="term" value="P:lipopolysaccharide transport"/>
    <property type="evidence" value="ECO:0007669"/>
    <property type="project" value="TreeGrafter"/>
</dbReference>
<feature type="transmembrane region" description="Helical" evidence="6">
    <location>
        <begin position="87"/>
        <end position="109"/>
    </location>
</feature>
<evidence type="ECO:0000256" key="3">
    <source>
        <dbReference type="ARBA" id="ARBA00022692"/>
    </source>
</evidence>